<dbReference type="RefSeq" id="WP_236277344.1">
    <property type="nucleotide sequence ID" value="NZ_CP091178.1"/>
</dbReference>
<evidence type="ECO:0000313" key="2">
    <source>
        <dbReference type="Proteomes" id="UP001304847"/>
    </source>
</evidence>
<proteinExistence type="predicted"/>
<sequence>MTLKIEAKDAVSALNELSEMGFTHDFRIQGGKLVDVSTGLPVDPAAVAVVAKLRFETDAGSGDASNIYALDVDNGTARGFLVDALDFEGEGAPGDLIDKLRAGAIASVVEGSNADDLRYGVRKVRKTEFNADPARYVLRVGYPDFPACPFGQGFTMLGYDTTDEEYVWLATKVLKDDRLQHVPYNGSGRA</sequence>
<dbReference type="EMBL" id="JAYGOJ010000050">
    <property type="protein sequence ID" value="MEA9436368.1"/>
    <property type="molecule type" value="Genomic_DNA"/>
</dbReference>
<evidence type="ECO:0008006" key="3">
    <source>
        <dbReference type="Google" id="ProtNLM"/>
    </source>
</evidence>
<organism evidence="1 2">
    <name type="scientific">Aeromonas caviae</name>
    <name type="common">Aeromonas punctata</name>
    <dbReference type="NCBI Taxonomy" id="648"/>
    <lineage>
        <taxon>Bacteria</taxon>
        <taxon>Pseudomonadati</taxon>
        <taxon>Pseudomonadota</taxon>
        <taxon>Gammaproteobacteria</taxon>
        <taxon>Aeromonadales</taxon>
        <taxon>Aeromonadaceae</taxon>
        <taxon>Aeromonas</taxon>
    </lineage>
</organism>
<gene>
    <name evidence="1" type="ORF">VCX44_11175</name>
</gene>
<accession>A0ABU5W624</accession>
<keyword evidence="2" id="KW-1185">Reference proteome</keyword>
<name>A0ABU5W624_AERCA</name>
<reference evidence="1 2" key="1">
    <citation type="submission" date="2023-12" db="EMBL/GenBank/DDBJ databases">
        <title>Characterization of antibiotic resistance in Aeromonas spp. in hospital effluent.</title>
        <authorList>
            <person name="Negoseki B.R.S."/>
            <person name="Krul D."/>
            <person name="Siqueira A.C."/>
            <person name="Almeida M."/>
            <person name="Mesa D."/>
            <person name="Conte D."/>
            <person name="Dalla-Costa L.M."/>
        </authorList>
    </citation>
    <scope>NUCLEOTIDE SEQUENCE [LARGE SCALE GENOMIC DNA]</scope>
    <source>
        <strain evidence="1 2">36v</strain>
    </source>
</reference>
<comment type="caution">
    <text evidence="1">The sequence shown here is derived from an EMBL/GenBank/DDBJ whole genome shotgun (WGS) entry which is preliminary data.</text>
</comment>
<protein>
    <recommendedName>
        <fullName evidence="3">DUF2163 domain-containing protein</fullName>
    </recommendedName>
</protein>
<dbReference type="Proteomes" id="UP001304847">
    <property type="component" value="Unassembled WGS sequence"/>
</dbReference>
<evidence type="ECO:0000313" key="1">
    <source>
        <dbReference type="EMBL" id="MEA9436368.1"/>
    </source>
</evidence>